<dbReference type="PROSITE" id="PS51832">
    <property type="entry name" value="HD_GYP"/>
    <property type="match status" value="1"/>
</dbReference>
<dbReference type="GO" id="GO:0008081">
    <property type="term" value="F:phosphoric diester hydrolase activity"/>
    <property type="evidence" value="ECO:0007669"/>
    <property type="project" value="UniProtKB-ARBA"/>
</dbReference>
<dbReference type="InterPro" id="IPR037522">
    <property type="entry name" value="HD_GYP_dom"/>
</dbReference>
<dbReference type="Proteomes" id="UP000194003">
    <property type="component" value="Unassembled WGS sequence"/>
</dbReference>
<dbReference type="RefSeq" id="WP_085444508.1">
    <property type="nucleotide sequence ID" value="NZ_LVJN01000020.1"/>
</dbReference>
<evidence type="ECO:0000256" key="1">
    <source>
        <dbReference type="SAM" id="Phobius"/>
    </source>
</evidence>
<dbReference type="InterPro" id="IPR003607">
    <property type="entry name" value="HD/PDEase_dom"/>
</dbReference>
<dbReference type="CDD" id="cd00077">
    <property type="entry name" value="HDc"/>
    <property type="match status" value="1"/>
</dbReference>
<evidence type="ECO:0000313" key="3">
    <source>
        <dbReference type="EMBL" id="OSM02013.1"/>
    </source>
</evidence>
<keyword evidence="1" id="KW-0812">Transmembrane</keyword>
<proteinExistence type="predicted"/>
<dbReference type="PANTHER" id="PTHR45228:SF9">
    <property type="entry name" value="3'3'-CGAMP-SPECIFIC PHOSPHODIESTERASE 2"/>
    <property type="match status" value="1"/>
</dbReference>
<organism evidence="3 4">
    <name type="scientific">Magnetofaba australis IT-1</name>
    <dbReference type="NCBI Taxonomy" id="1434232"/>
    <lineage>
        <taxon>Bacteria</taxon>
        <taxon>Pseudomonadati</taxon>
        <taxon>Pseudomonadota</taxon>
        <taxon>Magnetococcia</taxon>
        <taxon>Magnetococcales</taxon>
        <taxon>Magnetococcaceae</taxon>
        <taxon>Magnetofaba</taxon>
    </lineage>
</organism>
<dbReference type="AlphaFoldDB" id="A0A1Y2K1X5"/>
<keyword evidence="4" id="KW-1185">Reference proteome</keyword>
<reference evidence="3 4" key="1">
    <citation type="journal article" date="2016" name="BMC Genomics">
        <title>Combined genomic and structural analyses of a cultured magnetotactic bacterium reveals its niche adaptation to a dynamic environment.</title>
        <authorList>
            <person name="Araujo A.C."/>
            <person name="Morillo V."/>
            <person name="Cypriano J."/>
            <person name="Teixeira L.C."/>
            <person name="Leao P."/>
            <person name="Lyra S."/>
            <person name="Almeida L.G."/>
            <person name="Bazylinski D.A."/>
            <person name="Vasconcellos A.T."/>
            <person name="Abreu F."/>
            <person name="Lins U."/>
        </authorList>
    </citation>
    <scope>NUCLEOTIDE SEQUENCE [LARGE SCALE GENOMIC DNA]</scope>
    <source>
        <strain evidence="3 4">IT-1</strain>
    </source>
</reference>
<feature type="transmembrane region" description="Helical" evidence="1">
    <location>
        <begin position="187"/>
        <end position="207"/>
    </location>
</feature>
<accession>A0A1Y2K1X5</accession>
<dbReference type="EMBL" id="LVJN01000020">
    <property type="protein sequence ID" value="OSM02013.1"/>
    <property type="molecule type" value="Genomic_DNA"/>
</dbReference>
<evidence type="ECO:0000313" key="4">
    <source>
        <dbReference type="Proteomes" id="UP000194003"/>
    </source>
</evidence>
<protein>
    <submittedName>
        <fullName evidence="3">Putative metal dependent phosphohydrolase</fullName>
    </submittedName>
</protein>
<evidence type="ECO:0000259" key="2">
    <source>
        <dbReference type="PROSITE" id="PS51832"/>
    </source>
</evidence>
<dbReference type="Gene3D" id="3.30.450.290">
    <property type="match status" value="1"/>
</dbReference>
<dbReference type="OrthoDB" id="9763857at2"/>
<keyword evidence="1" id="KW-0472">Membrane</keyword>
<dbReference type="Pfam" id="PF13487">
    <property type="entry name" value="HD_5"/>
    <property type="match status" value="1"/>
</dbReference>
<keyword evidence="1" id="KW-1133">Transmembrane helix</keyword>
<dbReference type="SMART" id="SM00471">
    <property type="entry name" value="HDc"/>
    <property type="match status" value="1"/>
</dbReference>
<dbReference type="STRING" id="1434232.MAIT1_02090"/>
<feature type="transmembrane region" description="Helical" evidence="1">
    <location>
        <begin position="14"/>
        <end position="33"/>
    </location>
</feature>
<comment type="caution">
    <text evidence="3">The sequence shown here is derived from an EMBL/GenBank/DDBJ whole genome shotgun (WGS) entry which is preliminary data.</text>
</comment>
<name>A0A1Y2K1X5_9PROT</name>
<sequence>MQKPSIKTITLKKLTGLAFLFVLAMLMLIAFNFRSLIIEAMKDKAVTLAQSVEVGITSHMLESHKSNRKQMIERISAFNRVTDLNIIRSRVVNEQFGLLDQRIALADPVVQRVMQVGIPVFEEPSAVLSLLPIPGQQRTMRVYYPYRARSTDGIDCLSCHEAQSGQVLGVLDFQVDLANYLELSIGYLWMLMGLLSLSLLVITWFLFRVIDSTIKDPLHWLIRRTHASYQKHIPIDLSQFEAMELDYFAAKVNEFNELVLKQNAELIAMNKEIEATQREIILTMGYVGETRSLETALHVTRVAQIAHLLACKSGLSTHDCQLILNATPMHDIGKVGIADAVLKKAGPLTDVERRAMQQHAEWGKKIFQNCKQPLMRAAGIIAHQHHERWDGQGYPRGLHGEEIHIYGRIVAIADVFDALLSRRCYKEPWPLPKVFDYFTGESGKQFDPHLIVTLLAARVELEALINQDETP</sequence>
<keyword evidence="3" id="KW-0378">Hydrolase</keyword>
<dbReference type="SUPFAM" id="SSF109604">
    <property type="entry name" value="HD-domain/PDEase-like"/>
    <property type="match status" value="1"/>
</dbReference>
<dbReference type="InterPro" id="IPR052020">
    <property type="entry name" value="Cyclic_di-GMP/3'3'-cGAMP_PDE"/>
</dbReference>
<dbReference type="Gene3D" id="1.10.3210.10">
    <property type="entry name" value="Hypothetical protein af1432"/>
    <property type="match status" value="1"/>
</dbReference>
<gene>
    <name evidence="3" type="ORF">MAIT1_02090</name>
</gene>
<dbReference type="PANTHER" id="PTHR45228">
    <property type="entry name" value="CYCLIC DI-GMP PHOSPHODIESTERASE TM_0186-RELATED"/>
    <property type="match status" value="1"/>
</dbReference>
<feature type="domain" description="HD-GYP" evidence="2">
    <location>
        <begin position="273"/>
        <end position="470"/>
    </location>
</feature>